<dbReference type="AlphaFoldDB" id="A0A8D3CGQ5"/>
<dbReference type="GO" id="GO:0017171">
    <property type="term" value="F:serine hydrolase activity"/>
    <property type="evidence" value="ECO:0007669"/>
    <property type="project" value="TreeGrafter"/>
</dbReference>
<evidence type="ECO:0000256" key="1">
    <source>
        <dbReference type="SAM" id="MobiDB-lite"/>
    </source>
</evidence>
<dbReference type="GeneTree" id="ENSGT00530000064743"/>
<dbReference type="SUPFAM" id="SSF53474">
    <property type="entry name" value="alpha/beta-Hydrolases"/>
    <property type="match status" value="1"/>
</dbReference>
<feature type="compositionally biased region" description="Low complexity" evidence="1">
    <location>
        <begin position="90"/>
        <end position="102"/>
    </location>
</feature>
<dbReference type="PANTHER" id="PTHR20908:SF4">
    <property type="entry name" value="SI:DKEY-5I3.5"/>
    <property type="match status" value="1"/>
</dbReference>
<dbReference type="Gene3D" id="3.40.50.1820">
    <property type="entry name" value="alpha/beta hydrolase"/>
    <property type="match status" value="1"/>
</dbReference>
<feature type="compositionally biased region" description="Polar residues" evidence="1">
    <location>
        <begin position="103"/>
        <end position="116"/>
    </location>
</feature>
<name>A0A8D3CGQ5_SCOMX</name>
<dbReference type="InterPro" id="IPR008547">
    <property type="entry name" value="DUF829_TMEM53"/>
</dbReference>
<dbReference type="Pfam" id="PF05705">
    <property type="entry name" value="DUF829"/>
    <property type="match status" value="1"/>
</dbReference>
<reference evidence="2" key="2">
    <citation type="submission" date="2025-08" db="UniProtKB">
        <authorList>
            <consortium name="Ensembl"/>
        </authorList>
    </citation>
    <scope>IDENTIFICATION</scope>
</reference>
<dbReference type="Proteomes" id="UP000694558">
    <property type="component" value="Chromosome 2"/>
</dbReference>
<sequence length="357" mass="39729">MCQMLGQTKGFIVFNSAIFKSDSVFLFHSSVFRADAEATPGQVGGGRFIERRIRNGITYYYTPLPEPLCPAKDSPTSPDLCPLTDPPSADPSSSPLLSDSPSHTNASSHNQPDSASTSRPLLLFFPWLGAKPVAVAKYRDLYLDRGLDVLVVRSGVMHFLWPRWGLDYGREVMNILEEPQFSGRPVLVHASSIGGYTFTQILILIAQGQGNYAGLAQRVIGQICDSLVVGTLEHMAIGLGKTLVPRLEGFVKNTALFYFWLFKTHTADFYNNSIRVFQNSPVTAPALFYFSEDDALCDPVAMEKVIDLWRARGVAVESRKWKESTHAAHMRRHPRDYMSTLEKFLRPLAISPPEAKV</sequence>
<proteinExistence type="predicted"/>
<gene>
    <name evidence="2" type="primary">LOC118291131</name>
</gene>
<protein>
    <submittedName>
        <fullName evidence="2">Uncharacterized protein</fullName>
    </submittedName>
</protein>
<reference evidence="2" key="1">
    <citation type="submission" date="2023-05" db="EMBL/GenBank/DDBJ databases">
        <title>High-quality long-read genome of Scophthalmus maximus.</title>
        <authorList>
            <person name="Lien S."/>
            <person name="Martinez P."/>
        </authorList>
    </citation>
    <scope>NUCLEOTIDE SEQUENCE [LARGE SCALE GENOMIC DNA]</scope>
</reference>
<feature type="region of interest" description="Disordered" evidence="1">
    <location>
        <begin position="72"/>
        <end position="116"/>
    </location>
</feature>
<accession>A0A8D3CGQ5</accession>
<dbReference type="InterPro" id="IPR029058">
    <property type="entry name" value="AB_hydrolase_fold"/>
</dbReference>
<dbReference type="Ensembl" id="ENSSMAT00000048780.1">
    <property type="protein sequence ID" value="ENSSMAP00000046463.1"/>
    <property type="gene ID" value="ENSSMAG00000002041.2"/>
</dbReference>
<organism evidence="2 3">
    <name type="scientific">Scophthalmus maximus</name>
    <name type="common">Turbot</name>
    <name type="synonym">Psetta maxima</name>
    <dbReference type="NCBI Taxonomy" id="52904"/>
    <lineage>
        <taxon>Eukaryota</taxon>
        <taxon>Metazoa</taxon>
        <taxon>Chordata</taxon>
        <taxon>Craniata</taxon>
        <taxon>Vertebrata</taxon>
        <taxon>Euteleostomi</taxon>
        <taxon>Actinopterygii</taxon>
        <taxon>Neopterygii</taxon>
        <taxon>Teleostei</taxon>
        <taxon>Neoteleostei</taxon>
        <taxon>Acanthomorphata</taxon>
        <taxon>Carangaria</taxon>
        <taxon>Pleuronectiformes</taxon>
        <taxon>Pleuronectoidei</taxon>
        <taxon>Scophthalmidae</taxon>
        <taxon>Scophthalmus</taxon>
    </lineage>
</organism>
<evidence type="ECO:0000313" key="3">
    <source>
        <dbReference type="Proteomes" id="UP000694558"/>
    </source>
</evidence>
<dbReference type="PANTHER" id="PTHR20908">
    <property type="entry name" value="LD15586P"/>
    <property type="match status" value="1"/>
</dbReference>
<evidence type="ECO:0000313" key="2">
    <source>
        <dbReference type="Ensembl" id="ENSSMAP00000046463.1"/>
    </source>
</evidence>